<reference evidence="2 3" key="1">
    <citation type="submission" date="2020-04" db="EMBL/GenBank/DDBJ databases">
        <title>Perkinsus olseni comparative genomics.</title>
        <authorList>
            <person name="Bogema D.R."/>
        </authorList>
    </citation>
    <scope>NUCLEOTIDE SEQUENCE [LARGE SCALE GENOMIC DNA]</scope>
    <source>
        <strain evidence="2">ATCC PRA-205</strain>
    </source>
</reference>
<dbReference type="GO" id="GO:0004177">
    <property type="term" value="F:aminopeptidase activity"/>
    <property type="evidence" value="ECO:0007669"/>
    <property type="project" value="UniProtKB-KW"/>
</dbReference>
<dbReference type="SUPFAM" id="SSF103196">
    <property type="entry name" value="Roadblock/LC7 domain"/>
    <property type="match status" value="1"/>
</dbReference>
<keyword evidence="2" id="KW-0031">Aminopeptidase</keyword>
<dbReference type="PANTHER" id="PTHR10779">
    <property type="entry name" value="DYNEIN LIGHT CHAIN ROADBLOCK"/>
    <property type="match status" value="1"/>
</dbReference>
<feature type="region of interest" description="Disordered" evidence="1">
    <location>
        <begin position="433"/>
        <end position="462"/>
    </location>
</feature>
<accession>A0A7J6QVK6</accession>
<gene>
    <name evidence="2" type="primary">NPEPL1_4</name>
    <name evidence="2" type="ORF">FOZ62_012767</name>
</gene>
<protein>
    <submittedName>
        <fullName evidence="2">Putative aminopeptidase npepl1</fullName>
    </submittedName>
</protein>
<sequence length="720" mass="79239">MVWDECASAFVYCEAPRTVMSIERYRAPLTTSSLVYGTPATGYRTLATPVQPPAAAPPNTCGPIMYRPVRSYHVKVCAFDQSLNTSAIPPASSSFVSATPAVPPASVALSGVNLLERRSALERGSPNREWLDESLSVPPAIRTALARLAPGGRGNQLTRHILAPVSEGSYSTLGYYDKRRVENNVRRFLEHIEEWWNENEESEVDLGKLFDKYVTATEKALGESQRRSGNGSSSCGVHEPIFRQRLTSLNLWPAGLGLGDKQEVFTSIVVPTAKALRGCSNAHRIPTLMTKSQFVERLVDVPFNVPDYPVPADKLTARHLSAGEVATYLAGAVLEADLKEHEVVGVGPSSRHKAVLKDFTACGLVSVEELQALLFAHIAVGREHARNPLRSVTRDGLFPLKIVEGAVMKIIRRTVSLLPEWRTRVPSAYRRYTREEEGGRASSTVVEPEFEPPATMPAQTRCIGDAGPVRMEEYRRYREGRVDASDPVALDWSSWRMPIADSPSKTGTRPADGAAGVECVNLEDSFGRGCEPGNNSFAVDGELDMVVLELHNECKGPFVLSMLVKCCREYIRLQSRKRRRRRFLGNMSDVDTILHQIVDNPTTIGYVVLNSDGIPVKYHDRMPYEKAVMYAQLISEFYMKAKKCMRELLQSGAPGAVVPPVANSGPGNDSDLTNFRLRTKEGTEIIAVTGAEYILVVVQNCTGKPWKWEDEEGGGEATGS</sequence>
<keyword evidence="2" id="KW-0645">Protease</keyword>
<comment type="caution">
    <text evidence="2">The sequence shown here is derived from an EMBL/GenBank/DDBJ whole genome shotgun (WGS) entry which is preliminary data.</text>
</comment>
<evidence type="ECO:0000313" key="3">
    <source>
        <dbReference type="Proteomes" id="UP000574390"/>
    </source>
</evidence>
<proteinExistence type="predicted"/>
<organism evidence="2 3">
    <name type="scientific">Perkinsus olseni</name>
    <name type="common">Perkinsus atlanticus</name>
    <dbReference type="NCBI Taxonomy" id="32597"/>
    <lineage>
        <taxon>Eukaryota</taxon>
        <taxon>Sar</taxon>
        <taxon>Alveolata</taxon>
        <taxon>Perkinsozoa</taxon>
        <taxon>Perkinsea</taxon>
        <taxon>Perkinsida</taxon>
        <taxon>Perkinsidae</taxon>
        <taxon>Perkinsus</taxon>
    </lineage>
</organism>
<dbReference type="Gene3D" id="3.30.450.30">
    <property type="entry name" value="Dynein light chain 2a, cytoplasmic"/>
    <property type="match status" value="1"/>
</dbReference>
<keyword evidence="2" id="KW-0378">Hydrolase</keyword>
<dbReference type="AlphaFoldDB" id="A0A7J6QVK6"/>
<evidence type="ECO:0000256" key="1">
    <source>
        <dbReference type="SAM" id="MobiDB-lite"/>
    </source>
</evidence>
<evidence type="ECO:0000313" key="2">
    <source>
        <dbReference type="EMBL" id="KAF4712323.1"/>
    </source>
</evidence>
<dbReference type="Proteomes" id="UP000574390">
    <property type="component" value="Unassembled WGS sequence"/>
</dbReference>
<dbReference type="EMBL" id="JABANM010026834">
    <property type="protein sequence ID" value="KAF4712323.1"/>
    <property type="molecule type" value="Genomic_DNA"/>
</dbReference>
<name>A0A7J6QVK6_PEROL</name>